<evidence type="ECO:0000313" key="1">
    <source>
        <dbReference type="EMBL" id="CCA85449.1"/>
    </source>
</evidence>
<dbReference type="EMBL" id="FR854087">
    <property type="protein sequence ID" value="CCA85449.1"/>
    <property type="molecule type" value="Genomic_DNA"/>
</dbReference>
<dbReference type="AlphaFoldDB" id="G3A217"/>
<protein>
    <submittedName>
        <fullName evidence="1">Uncharacterized protein</fullName>
    </submittedName>
</protein>
<organism evidence="1">
    <name type="scientific">Ralstonia syzygii R24</name>
    <dbReference type="NCBI Taxonomy" id="907261"/>
    <lineage>
        <taxon>Bacteria</taxon>
        <taxon>Pseudomonadati</taxon>
        <taxon>Pseudomonadota</taxon>
        <taxon>Betaproteobacteria</taxon>
        <taxon>Burkholderiales</taxon>
        <taxon>Burkholderiaceae</taxon>
        <taxon>Ralstonia</taxon>
        <taxon>Ralstonia solanacearum species complex</taxon>
    </lineage>
</organism>
<reference evidence="1" key="1">
    <citation type="journal article" date="2011" name="PLoS ONE">
        <title>Ralstonia syzygii, the Blood Disease Bacterium and some Asian R. solanacearum strains form a single genomic species despite divergent lifestyles.</title>
        <authorList>
            <person name="Remenant B."/>
            <person name="de Cambiaire J.C."/>
            <person name="Cellier G."/>
            <person name="Jacobs J.M."/>
            <person name="Mangenot S."/>
            <person name="Barbe V."/>
            <person name="Lajus A."/>
            <person name="Vallenet D."/>
            <person name="Medigue C."/>
            <person name="Fegan M."/>
            <person name="Allen C."/>
            <person name="Prior P."/>
        </authorList>
    </citation>
    <scope>NUCLEOTIDE SEQUENCE</scope>
    <source>
        <strain evidence="1">R24</strain>
    </source>
</reference>
<sequence>MVLSMSCHGLKRRPGGQTYPRWCDERFVVGAEMMQAGVNDARIQGLTGLLPRLFI</sequence>
<proteinExistence type="predicted"/>
<gene>
    <name evidence="1" type="ORF">RALSY_20045</name>
</gene>
<name>G3A217_9RALS</name>
<reference evidence="1" key="2">
    <citation type="submission" date="2011-04" db="EMBL/GenBank/DDBJ databases">
        <authorList>
            <person name="Genoscope - CEA"/>
        </authorList>
    </citation>
    <scope>NUCLEOTIDE SEQUENCE</scope>
    <source>
        <strain evidence="1">R24</strain>
    </source>
</reference>
<accession>G3A217</accession>